<name>A0A939BT97_9FIRM</name>
<dbReference type="EMBL" id="JAFBDQ010000022">
    <property type="protein sequence ID" value="MBM7558021.1"/>
    <property type="molecule type" value="Genomic_DNA"/>
</dbReference>
<reference evidence="2" key="1">
    <citation type="submission" date="2021-01" db="EMBL/GenBank/DDBJ databases">
        <title>Genomic Encyclopedia of Type Strains, Phase IV (KMG-IV): sequencing the most valuable type-strain genomes for metagenomic binning, comparative biology and taxonomic classification.</title>
        <authorList>
            <person name="Goeker M."/>
        </authorList>
    </citation>
    <scope>NUCLEOTIDE SEQUENCE</scope>
    <source>
        <strain evidence="2">DSM 23230</strain>
    </source>
</reference>
<gene>
    <name evidence="2" type="ORF">JOC47_002890</name>
</gene>
<keyword evidence="1" id="KW-1133">Transmembrane helix</keyword>
<comment type="caution">
    <text evidence="2">The sequence shown here is derived from an EMBL/GenBank/DDBJ whole genome shotgun (WGS) entry which is preliminary data.</text>
</comment>
<keyword evidence="3" id="KW-1185">Reference proteome</keyword>
<evidence type="ECO:0000256" key="1">
    <source>
        <dbReference type="SAM" id="Phobius"/>
    </source>
</evidence>
<dbReference type="Proteomes" id="UP000774000">
    <property type="component" value="Unassembled WGS sequence"/>
</dbReference>
<accession>A0A939BT97</accession>
<dbReference type="RefSeq" id="WP_204702990.1">
    <property type="nucleotide sequence ID" value="NZ_JAFBDQ010000022.1"/>
</dbReference>
<protein>
    <submittedName>
        <fullName evidence="2">Uncharacterized protein</fullName>
    </submittedName>
</protein>
<keyword evidence="1" id="KW-0812">Transmembrane</keyword>
<proteinExistence type="predicted"/>
<dbReference type="AlphaFoldDB" id="A0A939BT97"/>
<sequence length="63" mass="7718">MELLLIFSLLVNFLLLIWNFKLIDDKIKIKNKWYTRYSQLKNQSLKKDLVEEEIKFKDSNNKL</sequence>
<feature type="transmembrane region" description="Helical" evidence="1">
    <location>
        <begin position="6"/>
        <end position="23"/>
    </location>
</feature>
<evidence type="ECO:0000313" key="3">
    <source>
        <dbReference type="Proteomes" id="UP000774000"/>
    </source>
</evidence>
<evidence type="ECO:0000313" key="2">
    <source>
        <dbReference type="EMBL" id="MBM7558021.1"/>
    </source>
</evidence>
<organism evidence="2 3">
    <name type="scientific">Halanaerobacter jeridensis</name>
    <dbReference type="NCBI Taxonomy" id="706427"/>
    <lineage>
        <taxon>Bacteria</taxon>
        <taxon>Bacillati</taxon>
        <taxon>Bacillota</taxon>
        <taxon>Clostridia</taxon>
        <taxon>Halanaerobiales</taxon>
        <taxon>Halobacteroidaceae</taxon>
        <taxon>Halanaerobacter</taxon>
    </lineage>
</organism>
<keyword evidence="1" id="KW-0472">Membrane</keyword>